<evidence type="ECO:0000313" key="2">
    <source>
        <dbReference type="EMBL" id="MBD2862551.1"/>
    </source>
</evidence>
<dbReference type="Gene3D" id="3.40.50.1110">
    <property type="entry name" value="SGNH hydrolase"/>
    <property type="match status" value="1"/>
</dbReference>
<name>A0A927CA72_9BACL</name>
<dbReference type="InterPro" id="IPR036514">
    <property type="entry name" value="SGNH_hydro_sf"/>
</dbReference>
<dbReference type="GO" id="GO:0016787">
    <property type="term" value="F:hydrolase activity"/>
    <property type="evidence" value="ECO:0007669"/>
    <property type="project" value="UniProtKB-KW"/>
</dbReference>
<dbReference type="RefSeq" id="WP_190927561.1">
    <property type="nucleotide sequence ID" value="NZ_JACXJA010000013.1"/>
</dbReference>
<dbReference type="AlphaFoldDB" id="A0A927CA72"/>
<dbReference type="Pfam" id="PF13472">
    <property type="entry name" value="Lipase_GDSL_2"/>
    <property type="match status" value="1"/>
</dbReference>
<dbReference type="InterPro" id="IPR013830">
    <property type="entry name" value="SGNH_hydro"/>
</dbReference>
<evidence type="ECO:0000259" key="1">
    <source>
        <dbReference type="Pfam" id="PF13472"/>
    </source>
</evidence>
<reference evidence="2" key="1">
    <citation type="submission" date="2020-09" db="EMBL/GenBank/DDBJ databases">
        <title>A novel bacterium of genus Paenibacillus, isolated from South China Sea.</title>
        <authorList>
            <person name="Huang H."/>
            <person name="Mo K."/>
            <person name="Hu Y."/>
        </authorList>
    </citation>
    <scope>NUCLEOTIDE SEQUENCE</scope>
    <source>
        <strain evidence="2">IB182363</strain>
    </source>
</reference>
<dbReference type="EMBL" id="JACXJA010000013">
    <property type="protein sequence ID" value="MBD2862551.1"/>
    <property type="molecule type" value="Genomic_DNA"/>
</dbReference>
<dbReference type="Proteomes" id="UP000639396">
    <property type="component" value="Unassembled WGS sequence"/>
</dbReference>
<evidence type="ECO:0000313" key="3">
    <source>
        <dbReference type="Proteomes" id="UP000639396"/>
    </source>
</evidence>
<organism evidence="2 3">
    <name type="scientific">Paenibacillus oceani</name>
    <dbReference type="NCBI Taxonomy" id="2772510"/>
    <lineage>
        <taxon>Bacteria</taxon>
        <taxon>Bacillati</taxon>
        <taxon>Bacillota</taxon>
        <taxon>Bacilli</taxon>
        <taxon>Bacillales</taxon>
        <taxon>Paenibacillaceae</taxon>
        <taxon>Paenibacillus</taxon>
    </lineage>
</organism>
<dbReference type="SUPFAM" id="SSF52266">
    <property type="entry name" value="SGNH hydrolase"/>
    <property type="match status" value="1"/>
</dbReference>
<comment type="caution">
    <text evidence="2">The sequence shown here is derived from an EMBL/GenBank/DDBJ whole genome shotgun (WGS) entry which is preliminary data.</text>
</comment>
<sequence>MKIANHTIAPADALIVFSGDSHTAGQGASALGDDRVPGLPAPAGVTDRFHQRFPSSGVWLDQFSRFVRDRTGLSMTQFVNAGRGNHTMMDYIGEPFDAGACQDGDKDCTDHLAEVLRLNPTLIILEPMIINDWFHGVPLSDTRSAFTRMIRRILAAGPDVIVIGPAPVITESTPFDYKQHPEFLTKPPLPDNVRGQGRYEDYYDIIQSVCLQHQIFFLHTVDYFQYRFRRVDHRNWTTGVDAGRIHVNQHGHDLYYEALLQTVSDYG</sequence>
<gene>
    <name evidence="2" type="ORF">IDH45_11205</name>
</gene>
<protein>
    <submittedName>
        <fullName evidence="2">SGNH/GDSL hydrolase family protein</fullName>
    </submittedName>
</protein>
<accession>A0A927CA72</accession>
<keyword evidence="2" id="KW-0378">Hydrolase</keyword>
<dbReference type="CDD" id="cd00229">
    <property type="entry name" value="SGNH_hydrolase"/>
    <property type="match status" value="1"/>
</dbReference>
<proteinExistence type="predicted"/>
<feature type="domain" description="SGNH hydrolase-type esterase" evidence="1">
    <location>
        <begin position="19"/>
        <end position="254"/>
    </location>
</feature>
<keyword evidence="3" id="KW-1185">Reference proteome</keyword>